<dbReference type="GO" id="GO:0004190">
    <property type="term" value="F:aspartic-type endopeptidase activity"/>
    <property type="evidence" value="ECO:0007669"/>
    <property type="project" value="InterPro"/>
</dbReference>
<evidence type="ECO:0000259" key="1">
    <source>
        <dbReference type="Pfam" id="PF00934"/>
    </source>
</evidence>
<evidence type="ECO:0000259" key="2">
    <source>
        <dbReference type="Pfam" id="PF20729"/>
    </source>
</evidence>
<dbReference type="InterPro" id="IPR038332">
    <property type="entry name" value="PPE_sf"/>
</dbReference>
<dbReference type="EMBL" id="AP022581">
    <property type="protein sequence ID" value="BBX96681.1"/>
    <property type="molecule type" value="Genomic_DNA"/>
</dbReference>
<gene>
    <name evidence="3" type="ORF">MLAC_19750</name>
</gene>
<dbReference type="Gene3D" id="2.40.70.10">
    <property type="entry name" value="Acid Proteases"/>
    <property type="match status" value="1"/>
</dbReference>
<dbReference type="Pfam" id="PF00934">
    <property type="entry name" value="PE"/>
    <property type="match status" value="1"/>
</dbReference>
<dbReference type="Pfam" id="PF21526">
    <property type="entry name" value="PGRS"/>
    <property type="match status" value="1"/>
</dbReference>
<evidence type="ECO:0000313" key="3">
    <source>
        <dbReference type="EMBL" id="BBX96681.1"/>
    </source>
</evidence>
<protein>
    <recommendedName>
        <fullName evidence="5">PE domain-containing protein</fullName>
    </recommendedName>
</protein>
<dbReference type="Proteomes" id="UP000466396">
    <property type="component" value="Chromosome"/>
</dbReference>
<dbReference type="InterPro" id="IPR048054">
    <property type="entry name" value="PecA_C"/>
</dbReference>
<accession>A0A7I7NLT1</accession>
<dbReference type="InterPro" id="IPR048996">
    <property type="entry name" value="PGRS_rpt"/>
</dbReference>
<reference evidence="3 4" key="1">
    <citation type="journal article" date="2019" name="Emerg. Microbes Infect.">
        <title>Comprehensive subspecies identification of 175 nontuberculous mycobacteria species based on 7547 genomic profiles.</title>
        <authorList>
            <person name="Matsumoto Y."/>
            <person name="Kinjo T."/>
            <person name="Motooka D."/>
            <person name="Nabeya D."/>
            <person name="Jung N."/>
            <person name="Uechi K."/>
            <person name="Horii T."/>
            <person name="Iida T."/>
            <person name="Fujita J."/>
            <person name="Nakamura S."/>
        </authorList>
    </citation>
    <scope>NUCLEOTIDE SEQUENCE [LARGE SCALE GENOMIC DNA]</scope>
    <source>
        <strain evidence="3 4">JCM 15657</strain>
    </source>
</reference>
<dbReference type="KEGG" id="mlj:MLAC_19750"/>
<dbReference type="Gene3D" id="1.10.287.850">
    <property type="entry name" value="HP0062-like domain"/>
    <property type="match status" value="1"/>
</dbReference>
<organism evidence="3 4">
    <name type="scientific">Mycobacterium lacus</name>
    <dbReference type="NCBI Taxonomy" id="169765"/>
    <lineage>
        <taxon>Bacteria</taxon>
        <taxon>Bacillati</taxon>
        <taxon>Actinomycetota</taxon>
        <taxon>Actinomycetes</taxon>
        <taxon>Mycobacteriales</taxon>
        <taxon>Mycobacteriaceae</taxon>
        <taxon>Mycobacterium</taxon>
    </lineage>
</organism>
<feature type="domain" description="PE cleavage protein A C-terminal" evidence="2">
    <location>
        <begin position="291"/>
        <end position="571"/>
    </location>
</feature>
<dbReference type="NCBIfam" id="NF038019">
    <property type="entry name" value="PE_process_PecA"/>
    <property type="match status" value="1"/>
</dbReference>
<dbReference type="InterPro" id="IPR021109">
    <property type="entry name" value="Peptidase_aspartic_dom_sf"/>
</dbReference>
<evidence type="ECO:0008006" key="5">
    <source>
        <dbReference type="Google" id="ProtNLM"/>
    </source>
</evidence>
<dbReference type="SUPFAM" id="SSF140459">
    <property type="entry name" value="PE/PPE dimer-like"/>
    <property type="match status" value="1"/>
</dbReference>
<sequence>MLIDAEGGGVPLLVVAPELLASAAADLESIGAALNAAHAAAAVPTTGLAAAAADEVSAAVAALFAGFGQEYQALSVQANAFHQQFVQLLSSGAGSYVAAEAANASVLQTLEQDVLGVVNAPTQLLLGRPLIGDGANGTAASPNGGAGGLLYGNGGNGYSQTASGVGGGAGGAAGLIGNGGAGGAGGPNAPGGAGGNGGWLYGAGGPGGPGGAGPTGAPTKAAASGGLGGAGGWAGLLGPGGMGGAGGDAGQTAALEDGFVGGGGTGGHGGWLWGPAGANGHFGTGGPVNGTVPLHIYNVTEPLVYTSVNGGPAVPVIVDTGSAGLVVPIQDIWLQQLGLPTNVGIGAYSGGLIYVYATFNTTVDFGNGLVTAPTSVNAVLFAVPTSPHAITSSLRAWLANPTLTPFEAYFASAGADGVLGVGPNATGPGPSIPTTALPGTLSQGVLIDMPGGELTFGPNTLPGPNVSVTGAPITTLWVSVDGGPLQPVPSIIDSGGVTGTMPSSVIGSGTLPANTNIEVYADAGGTQRLYSFNTNNYQPTVISSGLMNTGFLPFSLQQVYIDYSPGGVGTTVFDHTV</sequence>
<dbReference type="Pfam" id="PF20729">
    <property type="entry name" value="PE-PGRS_C"/>
    <property type="match status" value="1"/>
</dbReference>
<keyword evidence="4" id="KW-1185">Reference proteome</keyword>
<evidence type="ECO:0000313" key="4">
    <source>
        <dbReference type="Proteomes" id="UP000466396"/>
    </source>
</evidence>
<proteinExistence type="predicted"/>
<name>A0A7I7NLT1_9MYCO</name>
<dbReference type="AlphaFoldDB" id="A0A7I7NLT1"/>
<feature type="domain" description="PE" evidence="1">
    <location>
        <begin position="13"/>
        <end position="103"/>
    </location>
</feature>
<dbReference type="InterPro" id="IPR000084">
    <property type="entry name" value="PE-PGRS_N"/>
</dbReference>